<keyword evidence="7" id="KW-0961">Cell wall biogenesis/degradation</keyword>
<keyword evidence="3" id="KW-0134">Cell wall</keyword>
<comment type="caution">
    <text evidence="9">The sequence shown here is derived from an EMBL/GenBank/DDBJ whole genome shotgun (WGS) entry which is preliminary data.</text>
</comment>
<dbReference type="Gene3D" id="2.160.20.10">
    <property type="entry name" value="Single-stranded right-handed beta-helix, Pectin lyase-like"/>
    <property type="match status" value="1"/>
</dbReference>
<dbReference type="PANTHER" id="PTHR31375">
    <property type="match status" value="1"/>
</dbReference>
<comment type="subcellular location">
    <subcellularLocation>
        <location evidence="1">Secreted</location>
        <location evidence="1">Cell wall</location>
    </subcellularLocation>
</comment>
<keyword evidence="10" id="KW-1185">Reference proteome</keyword>
<dbReference type="SMART" id="SM00710">
    <property type="entry name" value="PbH1"/>
    <property type="match status" value="4"/>
</dbReference>
<organism evidence="9 10">
    <name type="scientific">Rehmannia glutinosa</name>
    <name type="common">Chinese foxglove</name>
    <dbReference type="NCBI Taxonomy" id="99300"/>
    <lineage>
        <taxon>Eukaryota</taxon>
        <taxon>Viridiplantae</taxon>
        <taxon>Streptophyta</taxon>
        <taxon>Embryophyta</taxon>
        <taxon>Tracheophyta</taxon>
        <taxon>Spermatophyta</taxon>
        <taxon>Magnoliopsida</taxon>
        <taxon>eudicotyledons</taxon>
        <taxon>Gunneridae</taxon>
        <taxon>Pentapetalae</taxon>
        <taxon>asterids</taxon>
        <taxon>lamiids</taxon>
        <taxon>Lamiales</taxon>
        <taxon>Orobanchaceae</taxon>
        <taxon>Rehmannieae</taxon>
        <taxon>Rehmannia</taxon>
    </lineage>
</organism>
<gene>
    <name evidence="9" type="ORF">DH2020_020064</name>
</gene>
<evidence type="ECO:0000256" key="2">
    <source>
        <dbReference type="ARBA" id="ARBA00008834"/>
    </source>
</evidence>
<keyword evidence="4" id="KW-0964">Secreted</keyword>
<evidence type="ECO:0000313" key="9">
    <source>
        <dbReference type="EMBL" id="KAK6146195.1"/>
    </source>
</evidence>
<dbReference type="Pfam" id="PF00295">
    <property type="entry name" value="Glyco_hydro_28"/>
    <property type="match status" value="1"/>
</dbReference>
<evidence type="ECO:0000256" key="5">
    <source>
        <dbReference type="ARBA" id="ARBA00022801"/>
    </source>
</evidence>
<proteinExistence type="inferred from homology"/>
<evidence type="ECO:0000256" key="7">
    <source>
        <dbReference type="ARBA" id="ARBA00023316"/>
    </source>
</evidence>
<evidence type="ECO:0000256" key="3">
    <source>
        <dbReference type="ARBA" id="ARBA00022512"/>
    </source>
</evidence>
<dbReference type="InterPro" id="IPR000743">
    <property type="entry name" value="Glyco_hydro_28"/>
</dbReference>
<reference evidence="9 10" key="1">
    <citation type="journal article" date="2021" name="Comput. Struct. Biotechnol. J.">
        <title>De novo genome assembly of the potent medicinal plant Rehmannia glutinosa using nanopore technology.</title>
        <authorList>
            <person name="Ma L."/>
            <person name="Dong C."/>
            <person name="Song C."/>
            <person name="Wang X."/>
            <person name="Zheng X."/>
            <person name="Niu Y."/>
            <person name="Chen S."/>
            <person name="Feng W."/>
        </authorList>
    </citation>
    <scope>NUCLEOTIDE SEQUENCE [LARGE SCALE GENOMIC DNA]</scope>
    <source>
        <strain evidence="9">DH-2019</strain>
    </source>
</reference>
<dbReference type="Proteomes" id="UP001318860">
    <property type="component" value="Unassembled WGS sequence"/>
</dbReference>
<evidence type="ECO:0000256" key="4">
    <source>
        <dbReference type="ARBA" id="ARBA00022525"/>
    </source>
</evidence>
<dbReference type="InterPro" id="IPR012334">
    <property type="entry name" value="Pectin_lyas_fold"/>
</dbReference>
<keyword evidence="5 8" id="KW-0378">Hydrolase</keyword>
<dbReference type="InterPro" id="IPR011050">
    <property type="entry name" value="Pectin_lyase_fold/virulence"/>
</dbReference>
<evidence type="ECO:0000256" key="8">
    <source>
        <dbReference type="RuleBase" id="RU361169"/>
    </source>
</evidence>
<evidence type="ECO:0008006" key="11">
    <source>
        <dbReference type="Google" id="ProtNLM"/>
    </source>
</evidence>
<dbReference type="InterPro" id="IPR006626">
    <property type="entry name" value="PbH1"/>
</dbReference>
<evidence type="ECO:0000256" key="6">
    <source>
        <dbReference type="ARBA" id="ARBA00023295"/>
    </source>
</evidence>
<evidence type="ECO:0000313" key="10">
    <source>
        <dbReference type="Proteomes" id="UP001318860"/>
    </source>
</evidence>
<keyword evidence="6 8" id="KW-0326">Glycosidase</keyword>
<sequence>MANQEDLKKIGQEGFSMVEELSDWLVPSPPVGSFNRLSSFGASTTQPDLIIRLKQESTQAFIKAWNAACNFNGQSTLLIPLGIYKLGETIFRGPCKSPIPITVQVQGTLQAVSDPSAYSGDGWISFDSVNGLILTGGGTIDGQGRVLWQYNNCKTNGNCVLLAASIYMNNVNNSNVNGINLINSMGFHMHITGSNLIMIHSLSITAPGNSPNTDGIHISKSNTVEVSTSVIRTGDDCISIGQGSTNVTINAVTCGPGHGISVGSLGKEPKELDVKGLIVKNCTLLGTTNGIRIKTYPASNPSRASGMLFQDIVMDNVMNPIIIDQHYGTKSTKPSLVNIHDVDYQNIRGTTLSPIAVSLMCSSQVPCQNVHLQNINLQFKGIGRRPTSVCANAKVGYSGLQIPPPCKI</sequence>
<dbReference type="EMBL" id="JABTTQ020000011">
    <property type="protein sequence ID" value="KAK6146195.1"/>
    <property type="molecule type" value="Genomic_DNA"/>
</dbReference>
<dbReference type="SUPFAM" id="SSF51126">
    <property type="entry name" value="Pectin lyase-like"/>
    <property type="match status" value="1"/>
</dbReference>
<evidence type="ECO:0000256" key="1">
    <source>
        <dbReference type="ARBA" id="ARBA00004191"/>
    </source>
</evidence>
<protein>
    <recommendedName>
        <fullName evidence="11">Polygalacturonase-like protein</fullName>
    </recommendedName>
</protein>
<comment type="similarity">
    <text evidence="2 8">Belongs to the glycosyl hydrolase 28 family.</text>
</comment>
<accession>A0ABR0WGC0</accession>
<name>A0ABR0WGC0_REHGL</name>